<evidence type="ECO:0000313" key="3">
    <source>
        <dbReference type="EMBL" id="KAE9332503.1"/>
    </source>
</evidence>
<keyword evidence="1" id="KW-1133">Transmembrane helix</keyword>
<name>A0A6A3KFB2_9STRA</name>
<dbReference type="EMBL" id="QXFT01000961">
    <property type="protein sequence ID" value="KAE9332503.1"/>
    <property type="molecule type" value="Genomic_DNA"/>
</dbReference>
<keyword evidence="1" id="KW-0472">Membrane</keyword>
<organism evidence="2 4">
    <name type="scientific">Phytophthora rubi</name>
    <dbReference type="NCBI Taxonomy" id="129364"/>
    <lineage>
        <taxon>Eukaryota</taxon>
        <taxon>Sar</taxon>
        <taxon>Stramenopiles</taxon>
        <taxon>Oomycota</taxon>
        <taxon>Peronosporomycetes</taxon>
        <taxon>Peronosporales</taxon>
        <taxon>Peronosporaceae</taxon>
        <taxon>Phytophthora</taxon>
    </lineage>
</organism>
<evidence type="ECO:0000313" key="5">
    <source>
        <dbReference type="Proteomes" id="UP000434957"/>
    </source>
</evidence>
<reference evidence="2 4" key="1">
    <citation type="submission" date="2018-09" db="EMBL/GenBank/DDBJ databases">
        <title>Genomic investigation of the strawberry pathogen Phytophthora fragariae indicates pathogenicity is determined by transcriptional variation in three key races.</title>
        <authorList>
            <person name="Adams T.M."/>
            <person name="Armitage A.D."/>
            <person name="Sobczyk M.K."/>
            <person name="Bates H.J."/>
            <person name="Dunwell J.M."/>
            <person name="Nellist C.F."/>
            <person name="Harrison R.J."/>
        </authorList>
    </citation>
    <scope>NUCLEOTIDE SEQUENCE [LARGE SCALE GENOMIC DNA]</scope>
    <source>
        <strain evidence="2 4">SCRP249</strain>
        <strain evidence="3 5">SCRP333</strain>
    </source>
</reference>
<comment type="caution">
    <text evidence="2">The sequence shown here is derived from an EMBL/GenBank/DDBJ whole genome shotgun (WGS) entry which is preliminary data.</text>
</comment>
<dbReference type="AlphaFoldDB" id="A0A6A3KFB2"/>
<feature type="transmembrane region" description="Helical" evidence="1">
    <location>
        <begin position="99"/>
        <end position="124"/>
    </location>
</feature>
<protein>
    <submittedName>
        <fullName evidence="2">Uncharacterized protein</fullName>
    </submittedName>
</protein>
<keyword evidence="5" id="KW-1185">Reference proteome</keyword>
<evidence type="ECO:0000313" key="2">
    <source>
        <dbReference type="EMBL" id="KAE9002553.1"/>
    </source>
</evidence>
<dbReference type="Proteomes" id="UP000429607">
    <property type="component" value="Unassembled WGS sequence"/>
</dbReference>
<gene>
    <name evidence="2" type="ORF">PR001_g18218</name>
    <name evidence="3" type="ORF">PR003_g14489</name>
</gene>
<evidence type="ECO:0000313" key="4">
    <source>
        <dbReference type="Proteomes" id="UP000429607"/>
    </source>
</evidence>
<sequence>MRAHCSSRQSVASVDDVGAAEHGCPEICLVGKGVTPAHSATTNMFALRRVYLLFLSLGLTKQRSILTTGYSLGCNFFLGSVTASFFLSDALALLSLNSLFRTLMFSALLLSETVKFLHFPSFLLRSNRS</sequence>
<feature type="transmembrane region" description="Helical" evidence="1">
    <location>
        <begin position="65"/>
        <end position="87"/>
    </location>
</feature>
<proteinExistence type="predicted"/>
<keyword evidence="1" id="KW-0812">Transmembrane</keyword>
<dbReference type="EMBL" id="QXFV01001584">
    <property type="protein sequence ID" value="KAE9002553.1"/>
    <property type="molecule type" value="Genomic_DNA"/>
</dbReference>
<accession>A0A6A3KFB2</accession>
<dbReference type="Proteomes" id="UP000434957">
    <property type="component" value="Unassembled WGS sequence"/>
</dbReference>
<evidence type="ECO:0000256" key="1">
    <source>
        <dbReference type="SAM" id="Phobius"/>
    </source>
</evidence>